<proteinExistence type="predicted"/>
<keyword evidence="3" id="KW-1133">Transmembrane helix</keyword>
<keyword evidence="3" id="KW-0812">Transmembrane</keyword>
<dbReference type="GO" id="GO:0006260">
    <property type="term" value="P:DNA replication"/>
    <property type="evidence" value="ECO:0007669"/>
    <property type="project" value="UniProtKB-KW"/>
</dbReference>
<dbReference type="InterPro" id="IPR036869">
    <property type="entry name" value="J_dom_sf"/>
</dbReference>
<dbReference type="PRINTS" id="PR00625">
    <property type="entry name" value="JDOMAIN"/>
</dbReference>
<gene>
    <name evidence="5" type="ORF">C7B46_02385</name>
</gene>
<name>A0A2T2XKK4_9FIRM</name>
<comment type="caution">
    <text evidence="5">The sequence shown here is derived from an EMBL/GenBank/DDBJ whole genome shotgun (WGS) entry which is preliminary data.</text>
</comment>
<dbReference type="EMBL" id="PXYW01000004">
    <property type="protein sequence ID" value="PSR35026.1"/>
    <property type="molecule type" value="Genomic_DNA"/>
</dbReference>
<feature type="transmembrane region" description="Helical" evidence="3">
    <location>
        <begin position="171"/>
        <end position="188"/>
    </location>
</feature>
<evidence type="ECO:0000256" key="1">
    <source>
        <dbReference type="ARBA" id="ARBA00022705"/>
    </source>
</evidence>
<keyword evidence="1" id="KW-0235">DNA replication</keyword>
<accession>A0A2T2XKK4</accession>
<dbReference type="SUPFAM" id="SSF46565">
    <property type="entry name" value="Chaperone J-domain"/>
    <property type="match status" value="1"/>
</dbReference>
<dbReference type="Pfam" id="PF00226">
    <property type="entry name" value="DnaJ"/>
    <property type="match status" value="1"/>
</dbReference>
<keyword evidence="3" id="KW-0472">Membrane</keyword>
<dbReference type="CDD" id="cd06257">
    <property type="entry name" value="DnaJ"/>
    <property type="match status" value="1"/>
</dbReference>
<evidence type="ECO:0000256" key="3">
    <source>
        <dbReference type="SAM" id="Phobius"/>
    </source>
</evidence>
<dbReference type="InterPro" id="IPR001623">
    <property type="entry name" value="DnaJ_domain"/>
</dbReference>
<reference evidence="5 6" key="1">
    <citation type="journal article" date="2014" name="BMC Genomics">
        <title>Comparison of environmental and isolate Sulfobacillus genomes reveals diverse carbon, sulfur, nitrogen, and hydrogen metabolisms.</title>
        <authorList>
            <person name="Justice N.B."/>
            <person name="Norman A."/>
            <person name="Brown C.T."/>
            <person name="Singh A."/>
            <person name="Thomas B.C."/>
            <person name="Banfield J.F."/>
        </authorList>
    </citation>
    <scope>NUCLEOTIDE SEQUENCE [LARGE SCALE GENOMIC DNA]</scope>
    <source>
        <strain evidence="5">AMDSBA4</strain>
    </source>
</reference>
<evidence type="ECO:0000256" key="2">
    <source>
        <dbReference type="SAM" id="MobiDB-lite"/>
    </source>
</evidence>
<evidence type="ECO:0000259" key="4">
    <source>
        <dbReference type="PROSITE" id="PS50076"/>
    </source>
</evidence>
<dbReference type="SUPFAM" id="SSF57845">
    <property type="entry name" value="B-box zinc-binding domain"/>
    <property type="match status" value="1"/>
</dbReference>
<dbReference type="AlphaFoldDB" id="A0A2T2XKK4"/>
<feature type="transmembrane region" description="Helical" evidence="3">
    <location>
        <begin position="195"/>
        <end position="215"/>
    </location>
</feature>
<organism evidence="5 6">
    <name type="scientific">Sulfobacillus benefaciens</name>
    <dbReference type="NCBI Taxonomy" id="453960"/>
    <lineage>
        <taxon>Bacteria</taxon>
        <taxon>Bacillati</taxon>
        <taxon>Bacillota</taxon>
        <taxon>Clostridia</taxon>
        <taxon>Eubacteriales</taxon>
        <taxon>Clostridiales Family XVII. Incertae Sedis</taxon>
        <taxon>Sulfobacillus</taxon>
    </lineage>
</organism>
<protein>
    <submittedName>
        <fullName evidence="5">J domain-containing protein</fullName>
    </submittedName>
</protein>
<dbReference type="Proteomes" id="UP000242972">
    <property type="component" value="Unassembled WGS sequence"/>
</dbReference>
<feature type="region of interest" description="Disordered" evidence="2">
    <location>
        <begin position="69"/>
        <end position="89"/>
    </location>
</feature>
<dbReference type="Gene3D" id="1.10.287.110">
    <property type="entry name" value="DnaJ domain"/>
    <property type="match status" value="1"/>
</dbReference>
<evidence type="ECO:0000313" key="5">
    <source>
        <dbReference type="EMBL" id="PSR35026.1"/>
    </source>
</evidence>
<feature type="domain" description="J" evidence="4">
    <location>
        <begin position="8"/>
        <end position="77"/>
    </location>
</feature>
<sequence length="231" mass="26478">MAERIDKNPWEVLGIAPTYDKEAIRQAYLSAVRRHHPDQFQRDAAQFHQHEEAMKDINRAYQLILAGKAPEPHNETTPPPTGTPGQTYKAPPRNDAPPPIFCPRHHQTAWRRCQVCQTPLCTECIGFYTSLCAKHYRKSALKRYRNRVVREWVPLIIGVAVLREVGLGSAVLLWGVLGYLALLGLGWLRRKRWMGCLALLFFPYSLVLAGLYSLYEGLSQWNKFAMESKHL</sequence>
<dbReference type="SMART" id="SM00271">
    <property type="entry name" value="DnaJ"/>
    <property type="match status" value="1"/>
</dbReference>
<evidence type="ECO:0000313" key="6">
    <source>
        <dbReference type="Proteomes" id="UP000242972"/>
    </source>
</evidence>
<dbReference type="PROSITE" id="PS50076">
    <property type="entry name" value="DNAJ_2"/>
    <property type="match status" value="1"/>
</dbReference>